<dbReference type="InterPro" id="IPR013096">
    <property type="entry name" value="Cupin_2"/>
</dbReference>
<gene>
    <name evidence="2" type="ORF">JW984_11225</name>
</gene>
<protein>
    <submittedName>
        <fullName evidence="2">Cupin domain-containing protein</fullName>
    </submittedName>
</protein>
<dbReference type="PANTHER" id="PTHR36114:SF1">
    <property type="entry name" value="16.7 KDA PROTEIN IN WHIE LOCUS"/>
    <property type="match status" value="1"/>
</dbReference>
<dbReference type="Gene3D" id="2.60.120.10">
    <property type="entry name" value="Jelly Rolls"/>
    <property type="match status" value="1"/>
</dbReference>
<proteinExistence type="predicted"/>
<comment type="caution">
    <text evidence="2">The sequence shown here is derived from an EMBL/GenBank/DDBJ whole genome shotgun (WGS) entry which is preliminary data.</text>
</comment>
<sequence length="121" mass="13411">MFIKEVDKAKEITAGDGTRIREILSPKSDPVSTRYSLALAKIAPGGKSHTHKLQSSSEVYIILEGSGIMHIEEEVRAVRRGSVIYIPKGAFQFIENDGDGELMFYCIVDPPWDQGDEVVMV</sequence>
<dbReference type="PANTHER" id="PTHR36114">
    <property type="entry name" value="16.7 KDA PROTEIN IN WHIE LOCUS"/>
    <property type="match status" value="1"/>
</dbReference>
<reference evidence="2" key="1">
    <citation type="journal article" date="2021" name="Environ. Microbiol.">
        <title>Genomic characterization of three novel Desulfobacterota classes expand the metabolic and phylogenetic diversity of the phylum.</title>
        <authorList>
            <person name="Murphy C.L."/>
            <person name="Biggerstaff J."/>
            <person name="Eichhorn A."/>
            <person name="Ewing E."/>
            <person name="Shahan R."/>
            <person name="Soriano D."/>
            <person name="Stewart S."/>
            <person name="VanMol K."/>
            <person name="Walker R."/>
            <person name="Walters P."/>
            <person name="Elshahed M.S."/>
            <person name="Youssef N.H."/>
        </authorList>
    </citation>
    <scope>NUCLEOTIDE SEQUENCE</scope>
    <source>
        <strain evidence="2">Zod_Metabat.24</strain>
    </source>
</reference>
<dbReference type="InterPro" id="IPR052044">
    <property type="entry name" value="PKS_Associated_Protein"/>
</dbReference>
<organism evidence="2 3">
    <name type="scientific">Candidatus Zymogenus saltonus</name>
    <dbReference type="NCBI Taxonomy" id="2844893"/>
    <lineage>
        <taxon>Bacteria</taxon>
        <taxon>Deltaproteobacteria</taxon>
        <taxon>Candidatus Zymogenia</taxon>
        <taxon>Candidatus Zymogeniales</taxon>
        <taxon>Candidatus Zymogenaceae</taxon>
        <taxon>Candidatus Zymogenus</taxon>
    </lineage>
</organism>
<accession>A0A9D8KF53</accession>
<dbReference type="Proteomes" id="UP000809273">
    <property type="component" value="Unassembled WGS sequence"/>
</dbReference>
<dbReference type="InterPro" id="IPR014710">
    <property type="entry name" value="RmlC-like_jellyroll"/>
</dbReference>
<evidence type="ECO:0000259" key="1">
    <source>
        <dbReference type="Pfam" id="PF07883"/>
    </source>
</evidence>
<feature type="domain" description="Cupin type-2" evidence="1">
    <location>
        <begin position="39"/>
        <end position="108"/>
    </location>
</feature>
<dbReference type="InterPro" id="IPR011051">
    <property type="entry name" value="RmlC_Cupin_sf"/>
</dbReference>
<reference evidence="2" key="2">
    <citation type="submission" date="2021-01" db="EMBL/GenBank/DDBJ databases">
        <authorList>
            <person name="Hahn C.R."/>
            <person name="Youssef N.H."/>
            <person name="Elshahed M."/>
        </authorList>
    </citation>
    <scope>NUCLEOTIDE SEQUENCE</scope>
    <source>
        <strain evidence="2">Zod_Metabat.24</strain>
    </source>
</reference>
<dbReference type="EMBL" id="JAFGIX010000054">
    <property type="protein sequence ID" value="MBN1573756.1"/>
    <property type="molecule type" value="Genomic_DNA"/>
</dbReference>
<dbReference type="AlphaFoldDB" id="A0A9D8KF53"/>
<evidence type="ECO:0000313" key="2">
    <source>
        <dbReference type="EMBL" id="MBN1573756.1"/>
    </source>
</evidence>
<dbReference type="Pfam" id="PF07883">
    <property type="entry name" value="Cupin_2"/>
    <property type="match status" value="1"/>
</dbReference>
<name>A0A9D8KF53_9DELT</name>
<dbReference type="SUPFAM" id="SSF51182">
    <property type="entry name" value="RmlC-like cupins"/>
    <property type="match status" value="1"/>
</dbReference>
<evidence type="ECO:0000313" key="3">
    <source>
        <dbReference type="Proteomes" id="UP000809273"/>
    </source>
</evidence>
<dbReference type="CDD" id="cd02214">
    <property type="entry name" value="cupin_MJ1618"/>
    <property type="match status" value="1"/>
</dbReference>